<organism evidence="3">
    <name type="scientific">Colletotrichum fructicola (strain Nara gc5)</name>
    <name type="common">Anthracnose fungus</name>
    <name type="synonym">Colletotrichum gloeosporioides (strain Nara gc5)</name>
    <dbReference type="NCBI Taxonomy" id="1213859"/>
    <lineage>
        <taxon>Eukaryota</taxon>
        <taxon>Fungi</taxon>
        <taxon>Dikarya</taxon>
        <taxon>Ascomycota</taxon>
        <taxon>Pezizomycotina</taxon>
        <taxon>Sordariomycetes</taxon>
        <taxon>Hypocreomycetidae</taxon>
        <taxon>Glomerellales</taxon>
        <taxon>Glomerellaceae</taxon>
        <taxon>Colletotrichum</taxon>
        <taxon>Colletotrichum gloeosporioides species complex</taxon>
    </lineage>
</organism>
<feature type="compositionally biased region" description="Polar residues" evidence="1">
    <location>
        <begin position="16"/>
        <end position="27"/>
    </location>
</feature>
<evidence type="ECO:0000256" key="2">
    <source>
        <dbReference type="SAM" id="Phobius"/>
    </source>
</evidence>
<sequence>MDDTTTIQSLRRRKSQPNSPVSNSENLPLQDFRQYTARSSSLVSTGQGVQPEQLESSDETSLLNEAGSLNGAAKHISSPTRWNALGLFGIFVLVLGSIGIVVGMTLLAYIWRSSMRAQAGHMDNGQIWDLIIDKKLAFGNRNCHNRRHSRLSWLSDGHPYWHDCLPFDRKDWRAYEIGCAGIDAQGLVYISVQPSLKIDIEDATCHCCLCRGSFDSNV</sequence>
<keyword evidence="2" id="KW-0812">Transmembrane</keyword>
<keyword evidence="2" id="KW-1133">Transmembrane helix</keyword>
<dbReference type="AlphaFoldDB" id="L2FHD1"/>
<name>L2FHD1_COLFN</name>
<feature type="region of interest" description="Disordered" evidence="1">
    <location>
        <begin position="1"/>
        <end position="28"/>
    </location>
</feature>
<evidence type="ECO:0000256" key="1">
    <source>
        <dbReference type="SAM" id="MobiDB-lite"/>
    </source>
</evidence>
<protein>
    <submittedName>
        <fullName evidence="3">Uncharacterized protein</fullName>
    </submittedName>
</protein>
<reference evidence="3" key="1">
    <citation type="submission" date="2012-08" db="EMBL/GenBank/DDBJ databases">
        <title>Genome analysis of Colletotrichum orbiculare and Colletotrichum fructicola.</title>
        <authorList>
            <person name="Gan P.H.P."/>
            <person name="Ikeda K."/>
            <person name="Irieda H."/>
            <person name="Narusaka M."/>
            <person name="O'Connell R.J."/>
            <person name="Narusaka Y."/>
            <person name="Takano Y."/>
            <person name="Kubo Y."/>
            <person name="Shirasu K."/>
        </authorList>
    </citation>
    <scope>NUCLEOTIDE SEQUENCE</scope>
    <source>
        <strain evidence="3">Nara gc5</strain>
    </source>
</reference>
<proteinExistence type="predicted"/>
<accession>L2FHD1</accession>
<keyword evidence="2" id="KW-0472">Membrane</keyword>
<evidence type="ECO:0000313" key="3">
    <source>
        <dbReference type="EMBL" id="ELA25814.1"/>
    </source>
</evidence>
<gene>
    <name evidence="3" type="ORF">CGGC5_13114</name>
</gene>
<feature type="transmembrane region" description="Helical" evidence="2">
    <location>
        <begin position="87"/>
        <end position="111"/>
    </location>
</feature>
<dbReference type="EMBL" id="KB021110">
    <property type="protein sequence ID" value="ELA25814.1"/>
    <property type="molecule type" value="Genomic_DNA"/>
</dbReference>
<dbReference type="HOGENOM" id="CLU_1266790_0_0_1"/>